<organism evidence="1 2">
    <name type="scientific">Acinetobacter stercoris</name>
    <dbReference type="NCBI Taxonomy" id="2126983"/>
    <lineage>
        <taxon>Bacteria</taxon>
        <taxon>Pseudomonadati</taxon>
        <taxon>Pseudomonadota</taxon>
        <taxon>Gammaproteobacteria</taxon>
        <taxon>Moraxellales</taxon>
        <taxon>Moraxellaceae</taxon>
        <taxon>Acinetobacter</taxon>
    </lineage>
</organism>
<protein>
    <submittedName>
        <fullName evidence="1">Uncharacterized protein</fullName>
    </submittedName>
</protein>
<reference evidence="2" key="1">
    <citation type="submission" date="2018-03" db="EMBL/GenBank/DDBJ databases">
        <authorList>
            <person name="Blom J."/>
        </authorList>
    </citation>
    <scope>NUCLEOTIDE SEQUENCE [LARGE SCALE GENOMIC DNA]</scope>
    <source>
        <strain evidence="2">KPC-SM-21</strain>
    </source>
</reference>
<evidence type="ECO:0000313" key="1">
    <source>
        <dbReference type="EMBL" id="SPL72528.1"/>
    </source>
</evidence>
<dbReference type="Proteomes" id="UP000245974">
    <property type="component" value="Unassembled WGS sequence"/>
</dbReference>
<keyword evidence="2" id="KW-1185">Reference proteome</keyword>
<dbReference type="InParanoid" id="A0A2U3N4C4"/>
<sequence>MQLENVEFDLLYEKYFNDANSIVMEQQMLEKIDQGMIHVGFMNFVKNNIEKLKLHVHKNFETVKELYYNLIGSGFDNSIQVFEVIKFRMNNQISDDNYKFLLDSEFPSDYRYLKIKRELTNA</sequence>
<name>A0A2U3N4C4_9GAMM</name>
<dbReference type="EMBL" id="OOGT01000333">
    <property type="protein sequence ID" value="SPL72528.1"/>
    <property type="molecule type" value="Genomic_DNA"/>
</dbReference>
<dbReference type="AlphaFoldDB" id="A0A2U3N4C4"/>
<accession>A0A2U3N4C4</accession>
<gene>
    <name evidence="1" type="ORF">KPC_3706</name>
</gene>
<evidence type="ECO:0000313" key="2">
    <source>
        <dbReference type="Proteomes" id="UP000245974"/>
    </source>
</evidence>
<proteinExistence type="predicted"/>